<proteinExistence type="predicted"/>
<dbReference type="RefSeq" id="WP_178932396.1">
    <property type="nucleotide sequence ID" value="NZ_JACBAZ010000003.1"/>
</dbReference>
<feature type="chain" id="PRO_5032273132" evidence="1">
    <location>
        <begin position="22"/>
        <end position="241"/>
    </location>
</feature>
<evidence type="ECO:0000313" key="3">
    <source>
        <dbReference type="Proteomes" id="UP000557872"/>
    </source>
</evidence>
<comment type="caution">
    <text evidence="2">The sequence shown here is derived from an EMBL/GenBank/DDBJ whole genome shotgun (WGS) entry which is preliminary data.</text>
</comment>
<keyword evidence="3" id="KW-1185">Reference proteome</keyword>
<sequence>MKHMKAMAILGLIVSFEAVQAASTSIDLQLSRRLDNGDTSSSVGTIAITTLNEGNPGAATQSMLYTVTGLTLDSVGTADDQITFEMGLAGSSSSGTVVGMGASYGAWGIADGSGSASLIENDEALTFGFVAATVTLGAGAFESASVSFDGFTGFSALNVAAGETFNISGTAANNVTGASIASNGDLYSFTGSESAFTVEGNEGAMRYNLVQASVTINTVPEPSASVLIALAGISLILRRRK</sequence>
<dbReference type="AlphaFoldDB" id="A0A851GF84"/>
<feature type="signal peptide" evidence="1">
    <location>
        <begin position="1"/>
        <end position="21"/>
    </location>
</feature>
<evidence type="ECO:0000256" key="1">
    <source>
        <dbReference type="SAM" id="SignalP"/>
    </source>
</evidence>
<keyword evidence="1" id="KW-0732">Signal</keyword>
<evidence type="ECO:0000313" key="2">
    <source>
        <dbReference type="EMBL" id="NWK55859.1"/>
    </source>
</evidence>
<gene>
    <name evidence="2" type="ORF">HW115_09570</name>
</gene>
<dbReference type="Proteomes" id="UP000557872">
    <property type="component" value="Unassembled WGS sequence"/>
</dbReference>
<accession>A0A851GF84</accession>
<reference evidence="2 3" key="1">
    <citation type="submission" date="2020-07" db="EMBL/GenBank/DDBJ databases">
        <title>Roseicoccus Jingziensis gen. nov., sp. nov., isolated from coastal seawater.</title>
        <authorList>
            <person name="Feng X."/>
        </authorList>
    </citation>
    <scope>NUCLEOTIDE SEQUENCE [LARGE SCALE GENOMIC DNA]</scope>
    <source>
        <strain evidence="2 3">N1E253</strain>
    </source>
</reference>
<dbReference type="NCBIfam" id="TIGR02595">
    <property type="entry name" value="PEP_CTERM"/>
    <property type="match status" value="1"/>
</dbReference>
<name>A0A851GF84_9BACT</name>
<dbReference type="EMBL" id="JACBAZ010000003">
    <property type="protein sequence ID" value="NWK55859.1"/>
    <property type="molecule type" value="Genomic_DNA"/>
</dbReference>
<dbReference type="InterPro" id="IPR013424">
    <property type="entry name" value="Ice-binding_C"/>
</dbReference>
<organism evidence="2 3">
    <name type="scientific">Oceaniferula marina</name>
    <dbReference type="NCBI Taxonomy" id="2748318"/>
    <lineage>
        <taxon>Bacteria</taxon>
        <taxon>Pseudomonadati</taxon>
        <taxon>Verrucomicrobiota</taxon>
        <taxon>Verrucomicrobiia</taxon>
        <taxon>Verrucomicrobiales</taxon>
        <taxon>Verrucomicrobiaceae</taxon>
        <taxon>Oceaniferula</taxon>
    </lineage>
</organism>
<protein>
    <submittedName>
        <fullName evidence="2">PEP-CTERM sorting domain-containing protein</fullName>
    </submittedName>
</protein>